<dbReference type="InterPro" id="IPR001611">
    <property type="entry name" value="Leu-rich_rpt"/>
</dbReference>
<dbReference type="InterPro" id="IPR003591">
    <property type="entry name" value="Leu-rich_rpt_typical-subtyp"/>
</dbReference>
<keyword evidence="2" id="KW-0732">Signal</keyword>
<keyword evidence="1" id="KW-0433">Leucine-rich repeat</keyword>
<dbReference type="GO" id="GO:0005615">
    <property type="term" value="C:extracellular space"/>
    <property type="evidence" value="ECO:0007669"/>
    <property type="project" value="TreeGrafter"/>
</dbReference>
<evidence type="ECO:0000313" key="4">
    <source>
        <dbReference type="EMBL" id="CAD8308109.1"/>
    </source>
</evidence>
<proteinExistence type="predicted"/>
<dbReference type="SMART" id="SM00369">
    <property type="entry name" value="LRR_TYP"/>
    <property type="match status" value="2"/>
</dbReference>
<dbReference type="GO" id="GO:0031012">
    <property type="term" value="C:extracellular matrix"/>
    <property type="evidence" value="ECO:0007669"/>
    <property type="project" value="TreeGrafter"/>
</dbReference>
<accession>A0A7R9VXU6</accession>
<organism evidence="4">
    <name type="scientific">Pseudictyota dubia</name>
    <dbReference type="NCBI Taxonomy" id="2749911"/>
    <lineage>
        <taxon>Eukaryota</taxon>
        <taxon>Sar</taxon>
        <taxon>Stramenopiles</taxon>
        <taxon>Ochrophyta</taxon>
        <taxon>Bacillariophyta</taxon>
        <taxon>Mediophyceae</taxon>
        <taxon>Biddulphiophycidae</taxon>
        <taxon>Eupodiscales</taxon>
        <taxon>Odontellaceae</taxon>
        <taxon>Pseudictyota</taxon>
    </lineage>
</organism>
<dbReference type="InterPro" id="IPR050328">
    <property type="entry name" value="Dev_Immune_Receptor"/>
</dbReference>
<evidence type="ECO:0000256" key="3">
    <source>
        <dbReference type="ARBA" id="ARBA00022737"/>
    </source>
</evidence>
<sequence>MKALFLNGCGITEVDQNAFNGLKNLQLLNLDLNQIGNLPENVFQHTPRLREFSFFNQNGNYNTVPPEGLFQYTPYLERLNFFANGFGALPAGLFAGLAKLESLKIVGDGLTEDTIPDSIFEDLTSLKVLDMGFNPITSIKEEWFGEWSHELEFLSFWYCEIDSELTPEMFANIPNLKTIFLMDQQNGAFIPEFDIDEVFARNRNLENIDFDF</sequence>
<evidence type="ECO:0000256" key="2">
    <source>
        <dbReference type="ARBA" id="ARBA00022729"/>
    </source>
</evidence>
<dbReference type="PROSITE" id="PS51450">
    <property type="entry name" value="LRR"/>
    <property type="match status" value="1"/>
</dbReference>
<dbReference type="Pfam" id="PF13306">
    <property type="entry name" value="LRR_5"/>
    <property type="match status" value="1"/>
</dbReference>
<dbReference type="PANTHER" id="PTHR24373">
    <property type="entry name" value="SLIT RELATED LEUCINE-RICH REPEAT NEURONAL PROTEIN"/>
    <property type="match status" value="1"/>
</dbReference>
<gene>
    <name evidence="4" type="ORF">TDUB1175_LOCUS8701</name>
</gene>
<evidence type="ECO:0000256" key="1">
    <source>
        <dbReference type="ARBA" id="ARBA00022614"/>
    </source>
</evidence>
<dbReference type="SUPFAM" id="SSF52058">
    <property type="entry name" value="L domain-like"/>
    <property type="match status" value="1"/>
</dbReference>
<dbReference type="EMBL" id="HBED01017371">
    <property type="protein sequence ID" value="CAD8308109.1"/>
    <property type="molecule type" value="Transcribed_RNA"/>
</dbReference>
<dbReference type="InterPro" id="IPR032675">
    <property type="entry name" value="LRR_dom_sf"/>
</dbReference>
<dbReference type="Gene3D" id="3.80.10.10">
    <property type="entry name" value="Ribonuclease Inhibitor"/>
    <property type="match status" value="1"/>
</dbReference>
<protein>
    <submittedName>
        <fullName evidence="4">Uncharacterized protein</fullName>
    </submittedName>
</protein>
<dbReference type="Pfam" id="PF13855">
    <property type="entry name" value="LRR_8"/>
    <property type="match status" value="1"/>
</dbReference>
<reference evidence="4" key="1">
    <citation type="submission" date="2021-01" db="EMBL/GenBank/DDBJ databases">
        <authorList>
            <person name="Corre E."/>
            <person name="Pelletier E."/>
            <person name="Niang G."/>
            <person name="Scheremetjew M."/>
            <person name="Finn R."/>
            <person name="Kale V."/>
            <person name="Holt S."/>
            <person name="Cochrane G."/>
            <person name="Meng A."/>
            <person name="Brown T."/>
            <person name="Cohen L."/>
        </authorList>
    </citation>
    <scope>NUCLEOTIDE SEQUENCE</scope>
    <source>
        <strain evidence="4">CCMP147</strain>
    </source>
</reference>
<keyword evidence="3" id="KW-0677">Repeat</keyword>
<dbReference type="PANTHER" id="PTHR24373:SF370">
    <property type="entry name" value="FISH-LIPS, ISOFORM E"/>
    <property type="match status" value="1"/>
</dbReference>
<dbReference type="InterPro" id="IPR026906">
    <property type="entry name" value="LRR_5"/>
</dbReference>
<name>A0A7R9VXU6_9STRA</name>
<dbReference type="AlphaFoldDB" id="A0A7R9VXU6"/>